<reference evidence="2 3" key="1">
    <citation type="journal article" date="2023" name="Mol. Biol. Evol.">
        <title>Genomics of Secondarily Temperate Adaptation in the Only Non-Antarctic Icefish.</title>
        <authorList>
            <person name="Rivera-Colon A.G."/>
            <person name="Rayamajhi N."/>
            <person name="Minhas B.F."/>
            <person name="Madrigal G."/>
            <person name="Bilyk K.T."/>
            <person name="Yoon V."/>
            <person name="Hune M."/>
            <person name="Gregory S."/>
            <person name="Cheng C.H.C."/>
            <person name="Catchen J.M."/>
        </authorList>
    </citation>
    <scope>NUCLEOTIDE SEQUENCE [LARGE SCALE GENOMIC DNA]</scope>
    <source>
        <strain evidence="2">JC2023a</strain>
    </source>
</reference>
<dbReference type="AlphaFoldDB" id="A0AAN8BWM5"/>
<sequence>MRDGKRLHYLLLPLKWHCAISGECSANRGPCKITALKQGRRKHKHSLRSIQSLTTERESENQRWAERQAILQRSQDARGDHRQK</sequence>
<dbReference type="Proteomes" id="UP001335648">
    <property type="component" value="Unassembled WGS sequence"/>
</dbReference>
<evidence type="ECO:0000313" key="2">
    <source>
        <dbReference type="EMBL" id="KAK5892780.1"/>
    </source>
</evidence>
<proteinExistence type="predicted"/>
<feature type="compositionally biased region" description="Basic residues" evidence="1">
    <location>
        <begin position="38"/>
        <end position="47"/>
    </location>
</feature>
<protein>
    <submittedName>
        <fullName evidence="2">Uncharacterized protein</fullName>
    </submittedName>
</protein>
<organism evidence="2 3">
    <name type="scientific">Champsocephalus esox</name>
    <name type="common">pike icefish</name>
    <dbReference type="NCBI Taxonomy" id="159716"/>
    <lineage>
        <taxon>Eukaryota</taxon>
        <taxon>Metazoa</taxon>
        <taxon>Chordata</taxon>
        <taxon>Craniata</taxon>
        <taxon>Vertebrata</taxon>
        <taxon>Euteleostomi</taxon>
        <taxon>Actinopterygii</taxon>
        <taxon>Neopterygii</taxon>
        <taxon>Teleostei</taxon>
        <taxon>Neoteleostei</taxon>
        <taxon>Acanthomorphata</taxon>
        <taxon>Eupercaria</taxon>
        <taxon>Perciformes</taxon>
        <taxon>Notothenioidei</taxon>
        <taxon>Channichthyidae</taxon>
        <taxon>Champsocephalus</taxon>
    </lineage>
</organism>
<evidence type="ECO:0000256" key="1">
    <source>
        <dbReference type="SAM" id="MobiDB-lite"/>
    </source>
</evidence>
<evidence type="ECO:0000313" key="3">
    <source>
        <dbReference type="Proteomes" id="UP001335648"/>
    </source>
</evidence>
<comment type="caution">
    <text evidence="2">The sequence shown here is derived from an EMBL/GenBank/DDBJ whole genome shotgun (WGS) entry which is preliminary data.</text>
</comment>
<gene>
    <name evidence="2" type="ORF">CesoFtcFv8_013132</name>
</gene>
<accession>A0AAN8BWM5</accession>
<name>A0AAN8BWM5_9TELE</name>
<dbReference type="EMBL" id="JAULUE010002055">
    <property type="protein sequence ID" value="KAK5892780.1"/>
    <property type="molecule type" value="Genomic_DNA"/>
</dbReference>
<feature type="compositionally biased region" description="Basic and acidic residues" evidence="1">
    <location>
        <begin position="55"/>
        <end position="64"/>
    </location>
</feature>
<feature type="region of interest" description="Disordered" evidence="1">
    <location>
        <begin position="37"/>
        <end position="64"/>
    </location>
</feature>
<keyword evidence="3" id="KW-1185">Reference proteome</keyword>